<name>A0A7U4J726_9SPHN</name>
<reference evidence="2 3" key="2">
    <citation type="submission" date="2015-02" db="EMBL/GenBank/DDBJ databases">
        <title>The complete genome of Sphingomonas hengshuiensis sp. WHSC-8 isolated from soil of Hengshui Lake.</title>
        <authorList>
            <person name="Wei S."/>
            <person name="Guo J."/>
            <person name="Su C."/>
            <person name="Wu R."/>
            <person name="Zhang Z."/>
            <person name="Liang K."/>
            <person name="Li H."/>
            <person name="Wang T."/>
            <person name="Liu H."/>
            <person name="Zhang C."/>
            <person name="Li Z."/>
            <person name="Wang Q."/>
            <person name="Meng J."/>
        </authorList>
    </citation>
    <scope>NUCLEOTIDE SEQUENCE [LARGE SCALE GENOMIC DNA]</scope>
    <source>
        <strain evidence="2 3">WHSC-8</strain>
    </source>
</reference>
<dbReference type="OrthoDB" id="7605241at2"/>
<proteinExistence type="predicted"/>
<reference evidence="2 3" key="1">
    <citation type="journal article" date="2015" name="Int. J. Syst. Evol. Microbiol.">
        <title>Sphingomonas hengshuiensis sp. nov., isolated from lake wetland.</title>
        <authorList>
            <person name="Wei S."/>
            <person name="Wang T."/>
            <person name="Liu H."/>
            <person name="Zhang C."/>
            <person name="Guo J."/>
            <person name="Wang Q."/>
            <person name="Liang K."/>
            <person name="Zhang Z."/>
        </authorList>
    </citation>
    <scope>NUCLEOTIDE SEQUENCE [LARGE SCALE GENOMIC DNA]</scope>
    <source>
        <strain evidence="2 3">WHSC-8</strain>
    </source>
</reference>
<evidence type="ECO:0000256" key="1">
    <source>
        <dbReference type="SAM" id="MobiDB-lite"/>
    </source>
</evidence>
<dbReference type="KEGG" id="sphi:TS85_05360"/>
<gene>
    <name evidence="2" type="ORF">TS85_05360</name>
</gene>
<feature type="region of interest" description="Disordered" evidence="1">
    <location>
        <begin position="219"/>
        <end position="249"/>
    </location>
</feature>
<sequence length="440" mass="46457">MIVALAAAAVLASCGPEKDKKSRAVSGTDREEAYCNIDDLPPSKRHSFVVIDAVAMKPSSSPEEFREQNGFIRELLLSVVGPDRGLPSGMIAPRERVSLIVLPADGSAGRLIFTGCVPGLTIDEQAKVLAGTSGWEKWTSGDPLAEVTNAGGKFTESLLAAIFASAGELDGAGKSTGGPFASSALVQSLAASQQLLEPAEGSARRIFLVSDLSRFRYDGPEAGQEGAEASKMSPEAGKKGPEANESPKFRGIASAKQVGQVLRFSEVYLVQPPGSALKEKEYLGGFILGQGAKLAYFGSSVPTVATRPPVQSLEFAGRVEYDAGPESVQMVVARDDRNNLVYSFFALLGSNASVTPMSGTMICETDEDCKIISDKSGFAQQWKSSSDAAKEFKPEMPLAGARDFEFTIKGETLKGEVKDEEVQLSSDPAKPALSVSATQQ</sequence>
<evidence type="ECO:0000313" key="2">
    <source>
        <dbReference type="EMBL" id="AJP71332.1"/>
    </source>
</evidence>
<accession>A0A7U4J726</accession>
<dbReference type="RefSeq" id="WP_044330871.1">
    <property type="nucleotide sequence ID" value="NZ_CP010836.1"/>
</dbReference>
<evidence type="ECO:0000313" key="3">
    <source>
        <dbReference type="Proteomes" id="UP000032300"/>
    </source>
</evidence>
<feature type="compositionally biased region" description="Basic and acidic residues" evidence="1">
    <location>
        <begin position="236"/>
        <end position="248"/>
    </location>
</feature>
<dbReference type="AlphaFoldDB" id="A0A7U4J726"/>
<protein>
    <submittedName>
        <fullName evidence="2">Uncharacterized protein</fullName>
    </submittedName>
</protein>
<keyword evidence="3" id="KW-1185">Reference proteome</keyword>
<dbReference type="Proteomes" id="UP000032300">
    <property type="component" value="Chromosome"/>
</dbReference>
<organism evidence="2 3">
    <name type="scientific">Sphingomonas hengshuiensis</name>
    <dbReference type="NCBI Taxonomy" id="1609977"/>
    <lineage>
        <taxon>Bacteria</taxon>
        <taxon>Pseudomonadati</taxon>
        <taxon>Pseudomonadota</taxon>
        <taxon>Alphaproteobacteria</taxon>
        <taxon>Sphingomonadales</taxon>
        <taxon>Sphingomonadaceae</taxon>
        <taxon>Sphingomonas</taxon>
    </lineage>
</organism>
<dbReference type="EMBL" id="CP010836">
    <property type="protein sequence ID" value="AJP71332.1"/>
    <property type="molecule type" value="Genomic_DNA"/>
</dbReference>
<feature type="region of interest" description="Disordered" evidence="1">
    <location>
        <begin position="417"/>
        <end position="440"/>
    </location>
</feature>